<evidence type="ECO:0000313" key="4">
    <source>
        <dbReference type="Proteomes" id="UP000239504"/>
    </source>
</evidence>
<comment type="caution">
    <text evidence="3">The sequence shown here is derived from an EMBL/GenBank/DDBJ whole genome shotgun (WGS) entry which is preliminary data.</text>
</comment>
<dbReference type="Proteomes" id="UP000239504">
    <property type="component" value="Unassembled WGS sequence"/>
</dbReference>
<dbReference type="InterPro" id="IPR002347">
    <property type="entry name" value="SDR_fam"/>
</dbReference>
<proteinExistence type="inferred from homology"/>
<evidence type="ECO:0000259" key="2">
    <source>
        <dbReference type="Pfam" id="PF01738"/>
    </source>
</evidence>
<dbReference type="GO" id="GO:0016787">
    <property type="term" value="F:hydrolase activity"/>
    <property type="evidence" value="ECO:0007669"/>
    <property type="project" value="InterPro"/>
</dbReference>
<dbReference type="RefSeq" id="WP_104830150.1">
    <property type="nucleotide sequence ID" value="NZ_PJCH01000006.1"/>
</dbReference>
<dbReference type="Gene3D" id="3.40.50.720">
    <property type="entry name" value="NAD(P)-binding Rossmann-like Domain"/>
    <property type="match status" value="1"/>
</dbReference>
<dbReference type="EMBL" id="PJCH01000006">
    <property type="protein sequence ID" value="PQA87612.1"/>
    <property type="molecule type" value="Genomic_DNA"/>
</dbReference>
<dbReference type="InterPro" id="IPR002925">
    <property type="entry name" value="Dienelactn_hydro"/>
</dbReference>
<dbReference type="AlphaFoldDB" id="A0A2S7K541"/>
<gene>
    <name evidence="3" type="ORF">CW354_11070</name>
</gene>
<evidence type="ECO:0000313" key="3">
    <source>
        <dbReference type="EMBL" id="PQA87612.1"/>
    </source>
</evidence>
<dbReference type="Pfam" id="PF01738">
    <property type="entry name" value="DLH"/>
    <property type="match status" value="1"/>
</dbReference>
<feature type="domain" description="Dienelactone hydrolase" evidence="2">
    <location>
        <begin position="281"/>
        <end position="507"/>
    </location>
</feature>
<sequence>MGRLDGKTALITGIASGQGRAAALLFAKEGARVFGCDIDQAGADKTVDLAREAGCEINSAAPVDLSIEKEAAAWVKETAKRAGRIDILYNNASHGRVGPFPSMRTETWNFTIRNELDLIFFVTQAAWPYLMKNGGSIINTGSIIARRGNDMPMSAHGAAKAGVHALTVHMALEGGPFGIRVNTISPGLIRAGGLGEMMDDPFTNLHKQIETSPLGRVGEPEDVAPLAVFLASDEASYITGTEVVVDGGQSLGLGMSFEKPQPVDLSGGEKILIDTGDGEADAFLFLPKNKNQSPGVILYTDIMGVRPAFKRMAERLANAGFAVLLPNLFYRVAEPFNPPLSVHRSVDFGRLLNIASTLNRDLLERDAGAYIGALRAHSGVKNTALGCVGYCMSGAMAMWTAAAYPAEIGAVASFHGGHLSTDAPDSPDRLVAEKKPKATFYFGCAETDPFMKPEAITSLKERLAAAGLEAETEIYDGTYHGFAIEDASYDKAASEHHWSRLVDFLKNAIG</sequence>
<dbReference type="GO" id="GO:0016616">
    <property type="term" value="F:oxidoreductase activity, acting on the CH-OH group of donors, NAD or NADP as acceptor"/>
    <property type="evidence" value="ECO:0007669"/>
    <property type="project" value="TreeGrafter"/>
</dbReference>
<dbReference type="InterPro" id="IPR036291">
    <property type="entry name" value="NAD(P)-bd_dom_sf"/>
</dbReference>
<organism evidence="3 4">
    <name type="scientific">Hyphococcus luteus</name>
    <dbReference type="NCBI Taxonomy" id="2058213"/>
    <lineage>
        <taxon>Bacteria</taxon>
        <taxon>Pseudomonadati</taxon>
        <taxon>Pseudomonadota</taxon>
        <taxon>Alphaproteobacteria</taxon>
        <taxon>Parvularculales</taxon>
        <taxon>Parvularculaceae</taxon>
        <taxon>Hyphococcus</taxon>
    </lineage>
</organism>
<dbReference type="FunFam" id="3.40.50.720:FF:000084">
    <property type="entry name" value="Short-chain dehydrogenase reductase"/>
    <property type="match status" value="1"/>
</dbReference>
<dbReference type="CDD" id="cd05233">
    <property type="entry name" value="SDR_c"/>
    <property type="match status" value="1"/>
</dbReference>
<dbReference type="OrthoDB" id="7568484at2"/>
<accession>A0A2S7K541</accession>
<dbReference type="SUPFAM" id="SSF51735">
    <property type="entry name" value="NAD(P)-binding Rossmann-fold domains"/>
    <property type="match status" value="1"/>
</dbReference>
<reference evidence="3 4" key="1">
    <citation type="submission" date="2017-12" db="EMBL/GenBank/DDBJ databases">
        <authorList>
            <person name="Hurst M.R.H."/>
        </authorList>
    </citation>
    <scope>NUCLEOTIDE SEQUENCE [LARGE SCALE GENOMIC DNA]</scope>
    <source>
        <strain evidence="3 4">SY-3-19</strain>
    </source>
</reference>
<comment type="similarity">
    <text evidence="1">Belongs to the short-chain dehydrogenases/reductases (SDR) family.</text>
</comment>
<dbReference type="PRINTS" id="PR00080">
    <property type="entry name" value="SDRFAMILY"/>
</dbReference>
<keyword evidence="4" id="KW-1185">Reference proteome</keyword>
<evidence type="ECO:0000256" key="1">
    <source>
        <dbReference type="ARBA" id="ARBA00006484"/>
    </source>
</evidence>
<dbReference type="PRINTS" id="PR00081">
    <property type="entry name" value="GDHRDH"/>
</dbReference>
<name>A0A2S7K541_9PROT</name>
<protein>
    <recommendedName>
        <fullName evidence="2">Dienelactone hydrolase domain-containing protein</fullName>
    </recommendedName>
</protein>
<dbReference type="SUPFAM" id="SSF53474">
    <property type="entry name" value="alpha/beta-Hydrolases"/>
    <property type="match status" value="1"/>
</dbReference>
<dbReference type="Pfam" id="PF13561">
    <property type="entry name" value="adh_short_C2"/>
    <property type="match status" value="1"/>
</dbReference>
<dbReference type="InterPro" id="IPR029058">
    <property type="entry name" value="AB_hydrolase_fold"/>
</dbReference>
<dbReference type="Gene3D" id="3.40.50.1820">
    <property type="entry name" value="alpha/beta hydrolase"/>
    <property type="match status" value="1"/>
</dbReference>
<dbReference type="PANTHER" id="PTHR42760">
    <property type="entry name" value="SHORT-CHAIN DEHYDROGENASES/REDUCTASES FAMILY MEMBER"/>
    <property type="match status" value="1"/>
</dbReference>